<gene>
    <name evidence="2" type="ORF">EHQ76_19270</name>
</gene>
<dbReference type="AlphaFoldDB" id="A0A5F2AXT5"/>
<dbReference type="OrthoDB" id="9806751at2"/>
<dbReference type="EMBL" id="RQGN01000103">
    <property type="protein sequence ID" value="TGL92942.1"/>
    <property type="molecule type" value="Genomic_DNA"/>
</dbReference>
<dbReference type="Pfam" id="PF18480">
    <property type="entry name" value="DUF5615"/>
    <property type="match status" value="1"/>
</dbReference>
<sequence>MQVKILADENVDFRIVQKLRESGFAVQSVIEDFRGFGDFEILQIAKKSNSILLTLDKDFGEWVFAHKEEPIAIVLLRYHPKDFQKIANTLLKFLDQFGTKLYGKFAVLTASKVRIREIHL</sequence>
<accession>A0A5F2AXT5</accession>
<dbReference type="RefSeq" id="WP_135672473.1">
    <property type="nucleotide sequence ID" value="NZ_RQGN01000103.1"/>
</dbReference>
<name>A0A5F2AXT5_9LEPT</name>
<proteinExistence type="predicted"/>
<comment type="caution">
    <text evidence="2">The sequence shown here is derived from an EMBL/GenBank/DDBJ whole genome shotgun (WGS) entry which is preliminary data.</text>
</comment>
<evidence type="ECO:0000313" key="2">
    <source>
        <dbReference type="EMBL" id="TGL92942.1"/>
    </source>
</evidence>
<protein>
    <submittedName>
        <fullName evidence="2">Toxin-antitoxin system, toxin component</fullName>
    </submittedName>
</protein>
<dbReference type="InterPro" id="IPR041049">
    <property type="entry name" value="DUF5615"/>
</dbReference>
<organism evidence="2 3">
    <name type="scientific">Leptospira barantonii</name>
    <dbReference type="NCBI Taxonomy" id="2023184"/>
    <lineage>
        <taxon>Bacteria</taxon>
        <taxon>Pseudomonadati</taxon>
        <taxon>Spirochaetota</taxon>
        <taxon>Spirochaetia</taxon>
        <taxon>Leptospirales</taxon>
        <taxon>Leptospiraceae</taxon>
        <taxon>Leptospira</taxon>
    </lineage>
</organism>
<feature type="domain" description="DUF5615" evidence="1">
    <location>
        <begin position="4"/>
        <end position="109"/>
    </location>
</feature>
<reference evidence="2 3" key="1">
    <citation type="journal article" date="2019" name="PLoS Negl. Trop. Dis.">
        <title>Revisiting the worldwide diversity of Leptospira species in the environment.</title>
        <authorList>
            <person name="Vincent A.T."/>
            <person name="Schiettekatte O."/>
            <person name="Bourhy P."/>
            <person name="Veyrier F.J."/>
            <person name="Picardeau M."/>
        </authorList>
    </citation>
    <scope>NUCLEOTIDE SEQUENCE [LARGE SCALE GENOMIC DNA]</scope>
    <source>
        <strain evidence="2 3">201702444</strain>
    </source>
</reference>
<dbReference type="Proteomes" id="UP000298429">
    <property type="component" value="Unassembled WGS sequence"/>
</dbReference>
<evidence type="ECO:0000313" key="3">
    <source>
        <dbReference type="Proteomes" id="UP000298429"/>
    </source>
</evidence>
<evidence type="ECO:0000259" key="1">
    <source>
        <dbReference type="Pfam" id="PF18480"/>
    </source>
</evidence>